<dbReference type="GO" id="GO:0005737">
    <property type="term" value="C:cytoplasm"/>
    <property type="evidence" value="ECO:0007669"/>
    <property type="project" value="UniProtKB-ARBA"/>
</dbReference>
<evidence type="ECO:0000313" key="6">
    <source>
        <dbReference type="Proteomes" id="UP000663846"/>
    </source>
</evidence>
<dbReference type="GO" id="GO:0032991">
    <property type="term" value="C:protein-containing complex"/>
    <property type="evidence" value="ECO:0007669"/>
    <property type="project" value="UniProtKB-ARBA"/>
</dbReference>
<dbReference type="InterPro" id="IPR018791">
    <property type="entry name" value="UV_resistance/autophagy_Atg14"/>
</dbReference>
<feature type="compositionally biased region" description="Low complexity" evidence="4">
    <location>
        <begin position="141"/>
        <end position="159"/>
    </location>
</feature>
<comment type="similarity">
    <text evidence="1">Belongs to the ATG14 family.</text>
</comment>
<protein>
    <recommendedName>
        <fullName evidence="2">Autophagy-related protein 14</fullName>
    </recommendedName>
</protein>
<feature type="compositionally biased region" description="Acidic residues" evidence="4">
    <location>
        <begin position="602"/>
        <end position="619"/>
    </location>
</feature>
<evidence type="ECO:0000313" key="5">
    <source>
        <dbReference type="EMBL" id="CAE6350833.1"/>
    </source>
</evidence>
<feature type="region of interest" description="Disordered" evidence="4">
    <location>
        <begin position="141"/>
        <end position="170"/>
    </location>
</feature>
<feature type="region of interest" description="Disordered" evidence="4">
    <location>
        <begin position="428"/>
        <end position="470"/>
    </location>
</feature>
<reference evidence="5" key="1">
    <citation type="submission" date="2021-01" db="EMBL/GenBank/DDBJ databases">
        <authorList>
            <person name="Kaushik A."/>
        </authorList>
    </citation>
    <scope>NUCLEOTIDE SEQUENCE</scope>
    <source>
        <strain evidence="5">AG1-1C</strain>
    </source>
</reference>
<proteinExistence type="inferred from homology"/>
<organism evidence="5 6">
    <name type="scientific">Rhizoctonia solani</name>
    <dbReference type="NCBI Taxonomy" id="456999"/>
    <lineage>
        <taxon>Eukaryota</taxon>
        <taxon>Fungi</taxon>
        <taxon>Dikarya</taxon>
        <taxon>Basidiomycota</taxon>
        <taxon>Agaricomycotina</taxon>
        <taxon>Agaricomycetes</taxon>
        <taxon>Cantharellales</taxon>
        <taxon>Ceratobasidiaceae</taxon>
        <taxon>Rhizoctonia</taxon>
    </lineage>
</organism>
<dbReference type="AlphaFoldDB" id="A0A8H2ZV50"/>
<gene>
    <name evidence="5" type="ORF">RDB_LOCUS10472</name>
</gene>
<dbReference type="Pfam" id="PF10186">
    <property type="entry name" value="ATG14"/>
    <property type="match status" value="1"/>
</dbReference>
<evidence type="ECO:0000256" key="1">
    <source>
        <dbReference type="ARBA" id="ARBA00009574"/>
    </source>
</evidence>
<name>A0A8H2ZV50_9AGAM</name>
<dbReference type="PROSITE" id="PS51257">
    <property type="entry name" value="PROKAR_LIPOPROTEIN"/>
    <property type="match status" value="1"/>
</dbReference>
<evidence type="ECO:0000256" key="2">
    <source>
        <dbReference type="ARBA" id="ARBA00013807"/>
    </source>
</evidence>
<accession>A0A8H2ZV50</accession>
<sequence>MGVMTKLSAYRLDVALSVTTVIACLDDVRPGLRWSAPYVNIASESLYVKPVVRELRAQTSKAGEERQVEVERAAKLLGSGVEKERWARAERYALEANITAVKAELVARRVANHKAKENVEAKRTALAERRENLKLAQGFLPSAAAPSHTTSTTSTAGPSQENSIPFAMSYSPPSTASRLSRLFPFPSSSTVVPPSPPPPRRHKPPNPLAEAKQALSNVADALSEGRAALVRELAEAYELQEECRAGPGGQEEYVWTLGRMELPSIDDLYRFKPSLLHTTLYNALHFIRLTSFYLGVKLPFEIGWGASSTISPPFPSLFIPGAAGGKLETISEDGAELSGATPVGVGTPWIVAGRGLGGTADGGWGKYTTPLALHLPTPASAPIKNGGNLQPAPTSKPPRPSNTSPGKRRPSLLSLSRVSAAARYVAGSAYSTPRSPHSNTISTGLPTRSSISPNSRPRQRAGSVSMQTAPQIRTRVASLATVPTQSSLRQQEQTTEEPVVQTPIQSFVAALTMVQYNAAYLAWTQGALDVGNVENFPGILGLLGATVVSEGIGYASHNTSAAQDHALPPPTRSFTLNFPALLGYNLGLIGGLGSAGLPSQEGDGEWDLVEASEEEDGVG</sequence>
<dbReference type="Proteomes" id="UP000663846">
    <property type="component" value="Unassembled WGS sequence"/>
</dbReference>
<evidence type="ECO:0000256" key="4">
    <source>
        <dbReference type="SAM" id="MobiDB-lite"/>
    </source>
</evidence>
<evidence type="ECO:0000256" key="3">
    <source>
        <dbReference type="ARBA" id="ARBA00023054"/>
    </source>
</evidence>
<feature type="compositionally biased region" description="Polar residues" evidence="4">
    <location>
        <begin position="432"/>
        <end position="470"/>
    </location>
</feature>
<feature type="region of interest" description="Disordered" evidence="4">
    <location>
        <begin position="378"/>
        <end position="413"/>
    </location>
</feature>
<feature type="region of interest" description="Disordered" evidence="4">
    <location>
        <begin position="599"/>
        <end position="619"/>
    </location>
</feature>
<feature type="region of interest" description="Disordered" evidence="4">
    <location>
        <begin position="187"/>
        <end position="207"/>
    </location>
</feature>
<keyword evidence="3" id="KW-0175">Coiled coil</keyword>
<dbReference type="EMBL" id="CAJMWS010000055">
    <property type="protein sequence ID" value="CAE6350833.1"/>
    <property type="molecule type" value="Genomic_DNA"/>
</dbReference>
<comment type="caution">
    <text evidence="5">The sequence shown here is derived from an EMBL/GenBank/DDBJ whole genome shotgun (WGS) entry which is preliminary data.</text>
</comment>